<name>A0A1M5VHA9_9CLOT</name>
<keyword evidence="2" id="KW-1185">Reference proteome</keyword>
<protein>
    <submittedName>
        <fullName evidence="1">Uncharacterized protein</fullName>
    </submittedName>
</protein>
<organism evidence="1 2">
    <name type="scientific">Clostridium grantii DSM 8605</name>
    <dbReference type="NCBI Taxonomy" id="1121316"/>
    <lineage>
        <taxon>Bacteria</taxon>
        <taxon>Bacillati</taxon>
        <taxon>Bacillota</taxon>
        <taxon>Clostridia</taxon>
        <taxon>Eubacteriales</taxon>
        <taxon>Clostridiaceae</taxon>
        <taxon>Clostridium</taxon>
    </lineage>
</organism>
<dbReference type="EMBL" id="FQXM01000011">
    <property type="protein sequence ID" value="SHH74558.1"/>
    <property type="molecule type" value="Genomic_DNA"/>
</dbReference>
<accession>A0A1M5VHA9</accession>
<reference evidence="1 2" key="1">
    <citation type="submission" date="2016-11" db="EMBL/GenBank/DDBJ databases">
        <authorList>
            <person name="Jaros S."/>
            <person name="Januszkiewicz K."/>
            <person name="Wedrychowicz H."/>
        </authorList>
    </citation>
    <scope>NUCLEOTIDE SEQUENCE [LARGE SCALE GENOMIC DNA]</scope>
    <source>
        <strain evidence="1 2">DSM 8605</strain>
    </source>
</reference>
<proteinExistence type="predicted"/>
<gene>
    <name evidence="1" type="ORF">SAMN02745207_02305</name>
</gene>
<dbReference type="AlphaFoldDB" id="A0A1M5VHA9"/>
<evidence type="ECO:0000313" key="2">
    <source>
        <dbReference type="Proteomes" id="UP000184447"/>
    </source>
</evidence>
<evidence type="ECO:0000313" key="1">
    <source>
        <dbReference type="EMBL" id="SHH74558.1"/>
    </source>
</evidence>
<sequence length="113" mass="12605">MSLSKVFCTLVNGALKRANLKPIKIEEISKKIKLPAHSNRGILYLIENEKNNVNPYDGDRLNFIGSGKSADGLKRGIANSFKIQGNITLSKLIKEESEKYPSVKKFLKEITKA</sequence>
<dbReference type="Proteomes" id="UP000184447">
    <property type="component" value="Unassembled WGS sequence"/>
</dbReference>